<protein>
    <submittedName>
        <fullName evidence="1">Uncharacterized protein</fullName>
    </submittedName>
</protein>
<dbReference type="RefSeq" id="WP_094546412.1">
    <property type="nucleotide sequence ID" value="NZ_MQWB01000001.1"/>
</dbReference>
<name>A0A259TX77_9BACT</name>
<evidence type="ECO:0000313" key="1">
    <source>
        <dbReference type="EMBL" id="OZC02300.1"/>
    </source>
</evidence>
<organism evidence="1 2">
    <name type="scientific">Rubricoccus marinus</name>
    <dbReference type="NCBI Taxonomy" id="716817"/>
    <lineage>
        <taxon>Bacteria</taxon>
        <taxon>Pseudomonadati</taxon>
        <taxon>Rhodothermota</taxon>
        <taxon>Rhodothermia</taxon>
        <taxon>Rhodothermales</taxon>
        <taxon>Rubricoccaceae</taxon>
        <taxon>Rubricoccus</taxon>
    </lineage>
</organism>
<dbReference type="Proteomes" id="UP000216446">
    <property type="component" value="Unassembled WGS sequence"/>
</dbReference>
<reference evidence="1 2" key="1">
    <citation type="submission" date="2016-11" db="EMBL/GenBank/DDBJ databases">
        <title>Study of marine rhodopsin-containing bacteria.</title>
        <authorList>
            <person name="Yoshizawa S."/>
            <person name="Kumagai Y."/>
            <person name="Kogure K."/>
        </authorList>
    </citation>
    <scope>NUCLEOTIDE SEQUENCE [LARGE SCALE GENOMIC DNA]</scope>
    <source>
        <strain evidence="1 2">SG-29</strain>
    </source>
</reference>
<sequence>MDRLQCKACGSTSMIPMEVDPGDAAEFDLQEEEAEARFFTCHVCGDNWLSVRRVDQNDCQITFVHQMGLQPLLKRVAHMQTPVILTEATVDRWDYLIGDEPVPEDEWRDELDDRRQVLRSICSN</sequence>
<accession>A0A259TX77</accession>
<dbReference type="AlphaFoldDB" id="A0A259TX77"/>
<dbReference type="InParanoid" id="A0A259TX77"/>
<gene>
    <name evidence="1" type="ORF">BSZ36_04500</name>
</gene>
<dbReference type="EMBL" id="MQWB01000001">
    <property type="protein sequence ID" value="OZC02300.1"/>
    <property type="molecule type" value="Genomic_DNA"/>
</dbReference>
<keyword evidence="2" id="KW-1185">Reference proteome</keyword>
<proteinExistence type="predicted"/>
<comment type="caution">
    <text evidence="1">The sequence shown here is derived from an EMBL/GenBank/DDBJ whole genome shotgun (WGS) entry which is preliminary data.</text>
</comment>
<dbReference type="OrthoDB" id="1493217at2"/>
<evidence type="ECO:0000313" key="2">
    <source>
        <dbReference type="Proteomes" id="UP000216446"/>
    </source>
</evidence>